<proteinExistence type="predicted"/>
<reference evidence="1 2" key="1">
    <citation type="submission" date="2018-01" db="EMBL/GenBank/DDBJ databases">
        <title>Whole genome sequencing of Histamine producing bacteria.</title>
        <authorList>
            <person name="Butler K."/>
        </authorList>
    </citation>
    <scope>NUCLEOTIDE SEQUENCE [LARGE SCALE GENOMIC DNA]</scope>
    <source>
        <strain evidence="1 2">FS-7.2</strain>
    </source>
</reference>
<comment type="caution">
    <text evidence="1">The sequence shown here is derived from an EMBL/GenBank/DDBJ whole genome shotgun (WGS) entry which is preliminary data.</text>
</comment>
<dbReference type="Proteomes" id="UP000241426">
    <property type="component" value="Unassembled WGS sequence"/>
</dbReference>
<organism evidence="1 2">
    <name type="scientific">Photobacterium kishitanii</name>
    <dbReference type="NCBI Taxonomy" id="318456"/>
    <lineage>
        <taxon>Bacteria</taxon>
        <taxon>Pseudomonadati</taxon>
        <taxon>Pseudomonadota</taxon>
        <taxon>Gammaproteobacteria</taxon>
        <taxon>Vibrionales</taxon>
        <taxon>Vibrionaceae</taxon>
        <taxon>Photobacterium</taxon>
    </lineage>
</organism>
<name>A0A2T3KMJ8_9GAMM</name>
<dbReference type="RefSeq" id="WP_107288736.1">
    <property type="nucleotide sequence ID" value="NZ_PYNF01000002.1"/>
</dbReference>
<protein>
    <submittedName>
        <fullName evidence="1">Uncharacterized protein</fullName>
    </submittedName>
</protein>
<evidence type="ECO:0000313" key="1">
    <source>
        <dbReference type="EMBL" id="PSV01008.1"/>
    </source>
</evidence>
<evidence type="ECO:0000313" key="2">
    <source>
        <dbReference type="Proteomes" id="UP000241426"/>
    </source>
</evidence>
<accession>A0A2T3KMJ8</accession>
<dbReference type="EMBL" id="PYNF01000002">
    <property type="protein sequence ID" value="PSV01008.1"/>
    <property type="molecule type" value="Genomic_DNA"/>
</dbReference>
<gene>
    <name evidence="1" type="ORF">C9J27_02990</name>
</gene>
<sequence>MNKHKKYDMLLAKAKNMNLVILLRYKGMTLWEISPNAYPPNNDRTKAFICHPKHQEACLKCLNHRPIQTRKGDDEWSDTELVGEWNPEEWYMSENYESRITPA</sequence>
<dbReference type="AlphaFoldDB" id="A0A2T3KMJ8"/>